<sequence>MNQRPEQGEYMEFQEAYISLVPPEGDIITILREQSKEVFALLDGLSEEQGNYRYAPEKWSIKEMVGHLTDNDLIMSYRLLCFARGEQAPLPGYEEKDYVAAGHFDRFTLKQLVLHYRIVRESTLALLESLPDDVWTRAGNFYSVPVTVRAQACMIVGHERHHMNILQERYLNQV</sequence>
<keyword evidence="3" id="KW-1185">Reference proteome</keyword>
<organism evidence="2 3">
    <name type="scientific">Paenibacillus typhae</name>
    <dbReference type="NCBI Taxonomy" id="1174501"/>
    <lineage>
        <taxon>Bacteria</taxon>
        <taxon>Bacillati</taxon>
        <taxon>Bacillota</taxon>
        <taxon>Bacilli</taxon>
        <taxon>Bacillales</taxon>
        <taxon>Paenibacillaceae</taxon>
        <taxon>Paenibacillus</taxon>
    </lineage>
</organism>
<name>A0A1G9E7A3_9BACL</name>
<dbReference type="RefSeq" id="WP_090719171.1">
    <property type="nucleotide sequence ID" value="NZ_CBCSKY010000055.1"/>
</dbReference>
<dbReference type="OrthoDB" id="9793216at2"/>
<dbReference type="Proteomes" id="UP000199050">
    <property type="component" value="Unassembled WGS sequence"/>
</dbReference>
<protein>
    <submittedName>
        <fullName evidence="2">DinB superfamily protein</fullName>
    </submittedName>
</protein>
<evidence type="ECO:0000313" key="3">
    <source>
        <dbReference type="Proteomes" id="UP000199050"/>
    </source>
</evidence>
<dbReference type="InterPro" id="IPR034660">
    <property type="entry name" value="DinB/YfiT-like"/>
</dbReference>
<dbReference type="InterPro" id="IPR024775">
    <property type="entry name" value="DinB-like"/>
</dbReference>
<reference evidence="3" key="1">
    <citation type="submission" date="2016-10" db="EMBL/GenBank/DDBJ databases">
        <authorList>
            <person name="Varghese N."/>
            <person name="Submissions S."/>
        </authorList>
    </citation>
    <scope>NUCLEOTIDE SEQUENCE [LARGE SCALE GENOMIC DNA]</scope>
    <source>
        <strain evidence="3">CGMCC 1.11012</strain>
    </source>
</reference>
<dbReference type="SUPFAM" id="SSF109854">
    <property type="entry name" value="DinB/YfiT-like putative metalloenzymes"/>
    <property type="match status" value="1"/>
</dbReference>
<dbReference type="AlphaFoldDB" id="A0A1G9E7A3"/>
<proteinExistence type="predicted"/>
<feature type="domain" description="DinB-like" evidence="1">
    <location>
        <begin position="31"/>
        <end position="165"/>
    </location>
</feature>
<gene>
    <name evidence="2" type="ORF">SAMN05216192_15142</name>
</gene>
<accession>A0A1G9E7A3</accession>
<dbReference type="STRING" id="1174501.SAMN05216192_15142"/>
<evidence type="ECO:0000259" key="1">
    <source>
        <dbReference type="Pfam" id="PF12867"/>
    </source>
</evidence>
<evidence type="ECO:0000313" key="2">
    <source>
        <dbReference type="EMBL" id="SDK72009.1"/>
    </source>
</evidence>
<dbReference type="EMBL" id="FNDX01000051">
    <property type="protein sequence ID" value="SDK72009.1"/>
    <property type="molecule type" value="Genomic_DNA"/>
</dbReference>
<dbReference type="Pfam" id="PF12867">
    <property type="entry name" value="DinB_2"/>
    <property type="match status" value="1"/>
</dbReference>
<dbReference type="Gene3D" id="1.20.120.450">
    <property type="entry name" value="dinb family like domain"/>
    <property type="match status" value="1"/>
</dbReference>